<reference evidence="2" key="1">
    <citation type="submission" date="2024-04" db="EMBL/GenBank/DDBJ databases">
        <authorList>
            <consortium name="Molecular Ecology Group"/>
        </authorList>
    </citation>
    <scope>NUCLEOTIDE SEQUENCE</scope>
</reference>
<organism evidence="2 3">
    <name type="scientific">Lasius platythorax</name>
    <dbReference type="NCBI Taxonomy" id="488582"/>
    <lineage>
        <taxon>Eukaryota</taxon>
        <taxon>Metazoa</taxon>
        <taxon>Ecdysozoa</taxon>
        <taxon>Arthropoda</taxon>
        <taxon>Hexapoda</taxon>
        <taxon>Insecta</taxon>
        <taxon>Pterygota</taxon>
        <taxon>Neoptera</taxon>
        <taxon>Endopterygota</taxon>
        <taxon>Hymenoptera</taxon>
        <taxon>Apocrita</taxon>
        <taxon>Aculeata</taxon>
        <taxon>Formicoidea</taxon>
        <taxon>Formicidae</taxon>
        <taxon>Formicinae</taxon>
        <taxon>Lasius</taxon>
        <taxon>Lasius</taxon>
    </lineage>
</organism>
<dbReference type="AlphaFoldDB" id="A0AAV2MZZ4"/>
<dbReference type="PANTHER" id="PTHR47241">
    <property type="entry name" value="FINGER PROTEIN, PUTATIVE-RELATED"/>
    <property type="match status" value="1"/>
</dbReference>
<dbReference type="Proteomes" id="UP001497644">
    <property type="component" value="Unassembled WGS sequence"/>
</dbReference>
<dbReference type="SUPFAM" id="SSF53098">
    <property type="entry name" value="Ribonuclease H-like"/>
    <property type="match status" value="1"/>
</dbReference>
<dbReference type="InterPro" id="IPR052865">
    <property type="entry name" value="Zinc_finger_BED"/>
</dbReference>
<sequence length="220" mass="25706">MISVGRRIVTHFNHFGIAQEQLHKIQGELNLPEHKLMQDVSTRWNSTFYMLSRLLEQKRSIFLYLTDSNVSNLSAEQWELLDQLLKLLQPFEEITKITSSGYSCISEVIPHVATLMRYCNKEETVKFTPKLHNVRLSMQQGLNNRFAYLKDDKIFLLATILDPRFKMNFFFDHLQMEKARQYLLLEGLKTGFGGSSDESTHSSPIKKKRPEENPYTHSSF</sequence>
<dbReference type="PANTHER" id="PTHR47241:SF1">
    <property type="entry name" value="BED-TYPE DOMAIN-CONTAINING PROTEIN"/>
    <property type="match status" value="1"/>
</dbReference>
<evidence type="ECO:0008006" key="4">
    <source>
        <dbReference type="Google" id="ProtNLM"/>
    </source>
</evidence>
<dbReference type="GO" id="GO:0005634">
    <property type="term" value="C:nucleus"/>
    <property type="evidence" value="ECO:0007669"/>
    <property type="project" value="TreeGrafter"/>
</dbReference>
<keyword evidence="3" id="KW-1185">Reference proteome</keyword>
<evidence type="ECO:0000313" key="3">
    <source>
        <dbReference type="Proteomes" id="UP001497644"/>
    </source>
</evidence>
<feature type="region of interest" description="Disordered" evidence="1">
    <location>
        <begin position="194"/>
        <end position="220"/>
    </location>
</feature>
<evidence type="ECO:0000313" key="2">
    <source>
        <dbReference type="EMBL" id="CAL1672958.1"/>
    </source>
</evidence>
<proteinExistence type="predicted"/>
<accession>A0AAV2MZZ4</accession>
<dbReference type="InterPro" id="IPR012337">
    <property type="entry name" value="RNaseH-like_sf"/>
</dbReference>
<evidence type="ECO:0000256" key="1">
    <source>
        <dbReference type="SAM" id="MobiDB-lite"/>
    </source>
</evidence>
<protein>
    <recommendedName>
        <fullName evidence="4">Zinc finger BED domain-containing protein 4</fullName>
    </recommendedName>
</protein>
<name>A0AAV2MZZ4_9HYME</name>
<gene>
    <name evidence="2" type="ORF">LPLAT_LOCUS13753</name>
</gene>
<dbReference type="EMBL" id="CAXIPU020001227">
    <property type="protein sequence ID" value="CAL1672958.1"/>
    <property type="molecule type" value="Genomic_DNA"/>
</dbReference>
<comment type="caution">
    <text evidence="2">The sequence shown here is derived from an EMBL/GenBank/DDBJ whole genome shotgun (WGS) entry which is preliminary data.</text>
</comment>